<evidence type="ECO:0000313" key="3">
    <source>
        <dbReference type="Proteomes" id="UP000637061"/>
    </source>
</evidence>
<sequence>MLTWRAWIEIMQALEPHKRMTSMLLIGFIFLCFIPIYLTNWNSSTQPVTAPWVRVPATLTSKPELWEHDKSIYSFGITYTEPSGHLIKTWVYAEKARFDAANLSKATPLFADVEDALAGSIVRQLSTSDEILYDQAIKKYVIETYNREAVEGIVFFSLLSLASFVAAGVMHWQIRKCKRQSEIRH</sequence>
<dbReference type="AlphaFoldDB" id="A0A8I1EHW6"/>
<comment type="caution">
    <text evidence="2">The sequence shown here is derived from an EMBL/GenBank/DDBJ whole genome shotgun (WGS) entry which is preliminary data.</text>
</comment>
<keyword evidence="1" id="KW-1133">Transmembrane helix</keyword>
<evidence type="ECO:0000313" key="2">
    <source>
        <dbReference type="EMBL" id="MBI6885499.1"/>
    </source>
</evidence>
<dbReference type="Proteomes" id="UP000637061">
    <property type="component" value="Unassembled WGS sequence"/>
</dbReference>
<organism evidence="2 3">
    <name type="scientific">Pseudomonas putida</name>
    <name type="common">Arthrobacter siderocapsulatus</name>
    <dbReference type="NCBI Taxonomy" id="303"/>
    <lineage>
        <taxon>Bacteria</taxon>
        <taxon>Pseudomonadati</taxon>
        <taxon>Pseudomonadota</taxon>
        <taxon>Gammaproteobacteria</taxon>
        <taxon>Pseudomonadales</taxon>
        <taxon>Pseudomonadaceae</taxon>
        <taxon>Pseudomonas</taxon>
    </lineage>
</organism>
<reference evidence="2" key="1">
    <citation type="submission" date="2020-12" db="EMBL/GenBank/DDBJ databases">
        <title>Enhanced detection system for hospital associated transmission using whole genome sequencing surveillance.</title>
        <authorList>
            <person name="Harrison L.H."/>
            <person name="Van Tyne D."/>
            <person name="Marsh J.W."/>
            <person name="Griffith M.P."/>
            <person name="Snyder D.J."/>
            <person name="Cooper V.S."/>
            <person name="Mustapha M."/>
        </authorList>
    </citation>
    <scope>NUCLEOTIDE SEQUENCE</scope>
    <source>
        <strain evidence="2">PSB00042</strain>
    </source>
</reference>
<feature type="transmembrane region" description="Helical" evidence="1">
    <location>
        <begin position="20"/>
        <end position="38"/>
    </location>
</feature>
<gene>
    <name evidence="2" type="ORF">JEU22_16420</name>
</gene>
<protein>
    <submittedName>
        <fullName evidence="2">Uncharacterized protein</fullName>
    </submittedName>
</protein>
<evidence type="ECO:0000256" key="1">
    <source>
        <dbReference type="SAM" id="Phobius"/>
    </source>
</evidence>
<dbReference type="EMBL" id="JAEHTE010000019">
    <property type="protein sequence ID" value="MBI6885499.1"/>
    <property type="molecule type" value="Genomic_DNA"/>
</dbReference>
<proteinExistence type="predicted"/>
<accession>A0A8I1EHW6</accession>
<feature type="transmembrane region" description="Helical" evidence="1">
    <location>
        <begin position="153"/>
        <end position="174"/>
    </location>
</feature>
<name>A0A8I1EHW6_PSEPU</name>
<keyword evidence="1" id="KW-0812">Transmembrane</keyword>
<keyword evidence="1" id="KW-0472">Membrane</keyword>
<dbReference type="RefSeq" id="WP_064490844.1">
    <property type="nucleotide sequence ID" value="NZ_CP142110.1"/>
</dbReference>